<keyword evidence="7 9" id="KW-0472">Membrane</keyword>
<keyword evidence="4 11" id="KW-0808">Transferase</keyword>
<sequence>MNEQSARTKIDRHRITEADLLGSPAPVGLIGPPASPTAHQLAQGAKRALDACGAACLLVLLSPLFLVIAALVSLDGGSVFYGHRRIGQGGRSFDCLKFRTMIPGAAECLTEYLSYHPHAHDEWRLSQKLDRDPRVTPIGAVLRRWSLDELPQLVNVLRGEMSLVGPRPVTRPELTRYGPVARLYTGVVPGMTGLWQVSGRNDLGYDSRVALDRVYIEGWSLRLDLWILLATPRAVLRRCGAK</sequence>
<gene>
    <name evidence="11" type="primary">wcaJ</name>
    <name evidence="11" type="ORF">Maq22A_c28830</name>
</gene>
<dbReference type="Pfam" id="PF02397">
    <property type="entry name" value="Bac_transf"/>
    <property type="match status" value="1"/>
</dbReference>
<evidence type="ECO:0000259" key="10">
    <source>
        <dbReference type="Pfam" id="PF02397"/>
    </source>
</evidence>
<evidence type="ECO:0000256" key="1">
    <source>
        <dbReference type="ARBA" id="ARBA00004236"/>
    </source>
</evidence>
<comment type="similarity">
    <text evidence="2">Belongs to the bacterial sugar transferase family.</text>
</comment>
<reference evidence="12" key="2">
    <citation type="submission" date="2015-01" db="EMBL/GenBank/DDBJ databases">
        <title>Complete genome sequence of Methylobacterium aquaticum strain 22A.</title>
        <authorList>
            <person name="Tani A."/>
            <person name="Ogura Y."/>
            <person name="Hayashi T."/>
        </authorList>
    </citation>
    <scope>NUCLEOTIDE SEQUENCE [LARGE SCALE GENOMIC DNA]</scope>
    <source>
        <strain evidence="12">MA-22A</strain>
    </source>
</reference>
<evidence type="ECO:0000256" key="6">
    <source>
        <dbReference type="ARBA" id="ARBA00022989"/>
    </source>
</evidence>
<dbReference type="GO" id="GO:0016780">
    <property type="term" value="F:phosphotransferase activity, for other substituted phosphate groups"/>
    <property type="evidence" value="ECO:0007669"/>
    <property type="project" value="TreeGrafter"/>
</dbReference>
<evidence type="ECO:0000256" key="3">
    <source>
        <dbReference type="ARBA" id="ARBA00022475"/>
    </source>
</evidence>
<dbReference type="InterPro" id="IPR003362">
    <property type="entry name" value="Bact_transf"/>
</dbReference>
<dbReference type="PANTHER" id="PTHR30576">
    <property type="entry name" value="COLANIC BIOSYNTHESIS UDP-GLUCOSE LIPID CARRIER TRANSFERASE"/>
    <property type="match status" value="1"/>
</dbReference>
<feature type="transmembrane region" description="Helical" evidence="9">
    <location>
        <begin position="51"/>
        <end position="74"/>
    </location>
</feature>
<comment type="subcellular location">
    <subcellularLocation>
        <location evidence="1">Cell membrane</location>
    </subcellularLocation>
</comment>
<reference evidence="11 12" key="1">
    <citation type="journal article" date="2015" name="Genome Announc.">
        <title>Complete Genome Sequence of Methylobacterium aquaticum Strain 22A, Isolated from Racomitrium japonicum Moss.</title>
        <authorList>
            <person name="Tani A."/>
            <person name="Ogura Y."/>
            <person name="Hayashi T."/>
            <person name="Kimbara K."/>
        </authorList>
    </citation>
    <scope>NUCLEOTIDE SEQUENCE [LARGE SCALE GENOMIC DNA]</scope>
    <source>
        <strain evidence="11 12">MA-22A</strain>
    </source>
</reference>
<keyword evidence="6 9" id="KW-1133">Transmembrane helix</keyword>
<proteinExistence type="inferred from homology"/>
<protein>
    <submittedName>
        <fullName evidence="11">Sugar transferases</fullName>
    </submittedName>
</protein>
<accession>A0A1Y0ZCD6</accession>
<evidence type="ECO:0000313" key="12">
    <source>
        <dbReference type="Proteomes" id="UP000061432"/>
    </source>
</evidence>
<keyword evidence="3" id="KW-1003">Cell membrane</keyword>
<dbReference type="GO" id="GO:0005886">
    <property type="term" value="C:plasma membrane"/>
    <property type="evidence" value="ECO:0007669"/>
    <property type="project" value="UniProtKB-SubCell"/>
</dbReference>
<keyword evidence="5 9" id="KW-0812">Transmembrane</keyword>
<evidence type="ECO:0000313" key="11">
    <source>
        <dbReference type="EMBL" id="BAR47272.1"/>
    </source>
</evidence>
<dbReference type="EMBL" id="AP014704">
    <property type="protein sequence ID" value="BAR47272.1"/>
    <property type="molecule type" value="Genomic_DNA"/>
</dbReference>
<feature type="domain" description="Bacterial sugar transferase" evidence="10">
    <location>
        <begin position="46"/>
        <end position="236"/>
    </location>
</feature>
<evidence type="ECO:0000256" key="8">
    <source>
        <dbReference type="ARBA" id="ARBA00023169"/>
    </source>
</evidence>
<dbReference type="STRING" id="270351.Maq22A_c28830"/>
<dbReference type="Proteomes" id="UP000061432">
    <property type="component" value="Chromosome"/>
</dbReference>
<dbReference type="RefSeq" id="WP_082742691.1">
    <property type="nucleotide sequence ID" value="NZ_AP014704.1"/>
</dbReference>
<organism evidence="11 12">
    <name type="scientific">Methylobacterium aquaticum</name>
    <dbReference type="NCBI Taxonomy" id="270351"/>
    <lineage>
        <taxon>Bacteria</taxon>
        <taxon>Pseudomonadati</taxon>
        <taxon>Pseudomonadota</taxon>
        <taxon>Alphaproteobacteria</taxon>
        <taxon>Hyphomicrobiales</taxon>
        <taxon>Methylobacteriaceae</taxon>
        <taxon>Methylobacterium</taxon>
    </lineage>
</organism>
<evidence type="ECO:0000256" key="9">
    <source>
        <dbReference type="SAM" id="Phobius"/>
    </source>
</evidence>
<dbReference type="GO" id="GO:0000271">
    <property type="term" value="P:polysaccharide biosynthetic process"/>
    <property type="evidence" value="ECO:0007669"/>
    <property type="project" value="UniProtKB-KW"/>
</dbReference>
<dbReference type="PANTHER" id="PTHR30576:SF4">
    <property type="entry name" value="UNDECAPRENYL-PHOSPHATE GALACTOSE PHOSPHOTRANSFERASE"/>
    <property type="match status" value="1"/>
</dbReference>
<dbReference type="AlphaFoldDB" id="A0A1Y0ZCD6"/>
<evidence type="ECO:0000256" key="4">
    <source>
        <dbReference type="ARBA" id="ARBA00022679"/>
    </source>
</evidence>
<evidence type="ECO:0000256" key="5">
    <source>
        <dbReference type="ARBA" id="ARBA00022692"/>
    </source>
</evidence>
<dbReference type="OrthoDB" id="9808602at2"/>
<name>A0A1Y0ZCD6_9HYPH</name>
<keyword evidence="8" id="KW-0270">Exopolysaccharide synthesis</keyword>
<evidence type="ECO:0000256" key="7">
    <source>
        <dbReference type="ARBA" id="ARBA00023136"/>
    </source>
</evidence>
<dbReference type="KEGG" id="maqu:Maq22A_c28830"/>
<evidence type="ECO:0000256" key="2">
    <source>
        <dbReference type="ARBA" id="ARBA00006464"/>
    </source>
</evidence>